<sequence>MAKSPKGTKNALVARPSCDPLQAHGLNQINSPVAQTVFGFTPISPDQVPRTADQCHQAKP</sequence>
<name>A0A840CMU5_9BACT</name>
<dbReference type="AlphaFoldDB" id="A0A840CMU5"/>
<comment type="caution">
    <text evidence="1">The sequence shown here is derived from an EMBL/GenBank/DDBJ whole genome shotgun (WGS) entry which is preliminary data.</text>
</comment>
<keyword evidence="2" id="KW-1185">Reference proteome</keyword>
<evidence type="ECO:0000313" key="1">
    <source>
        <dbReference type="EMBL" id="MBB4037310.1"/>
    </source>
</evidence>
<evidence type="ECO:0000313" key="2">
    <source>
        <dbReference type="Proteomes" id="UP000555103"/>
    </source>
</evidence>
<reference evidence="1 2" key="1">
    <citation type="submission" date="2020-08" db="EMBL/GenBank/DDBJ databases">
        <title>Genomic Encyclopedia of Type Strains, Phase IV (KMG-IV): sequencing the most valuable type-strain genomes for metagenomic binning, comparative biology and taxonomic classification.</title>
        <authorList>
            <person name="Goeker M."/>
        </authorList>
    </citation>
    <scope>NUCLEOTIDE SEQUENCE [LARGE SCALE GENOMIC DNA]</scope>
    <source>
        <strain evidence="1 2">DSM 104969</strain>
    </source>
</reference>
<accession>A0A840CMU5</accession>
<gene>
    <name evidence="1" type="ORF">GGR21_003227</name>
</gene>
<proteinExistence type="predicted"/>
<protein>
    <submittedName>
        <fullName evidence="1">Uncharacterized protein</fullName>
    </submittedName>
</protein>
<organism evidence="1 2">
    <name type="scientific">Dysgonomonas hofstadii</name>
    <dbReference type="NCBI Taxonomy" id="637886"/>
    <lineage>
        <taxon>Bacteria</taxon>
        <taxon>Pseudomonadati</taxon>
        <taxon>Bacteroidota</taxon>
        <taxon>Bacteroidia</taxon>
        <taxon>Bacteroidales</taxon>
        <taxon>Dysgonomonadaceae</taxon>
        <taxon>Dysgonomonas</taxon>
    </lineage>
</organism>
<dbReference type="EMBL" id="JACIEP010000013">
    <property type="protein sequence ID" value="MBB4037310.1"/>
    <property type="molecule type" value="Genomic_DNA"/>
</dbReference>
<dbReference type="Proteomes" id="UP000555103">
    <property type="component" value="Unassembled WGS sequence"/>
</dbReference>
<dbReference type="RefSeq" id="WP_221233017.1">
    <property type="nucleotide sequence ID" value="NZ_JACIEP010000013.1"/>
</dbReference>